<organism evidence="1 2">
    <name type="scientific">Nocardioides glacieisoli</name>
    <dbReference type="NCBI Taxonomy" id="1168730"/>
    <lineage>
        <taxon>Bacteria</taxon>
        <taxon>Bacillati</taxon>
        <taxon>Actinomycetota</taxon>
        <taxon>Actinomycetes</taxon>
        <taxon>Propionibacteriales</taxon>
        <taxon>Nocardioidaceae</taxon>
        <taxon>Nocardioides</taxon>
    </lineage>
</organism>
<sequence>MNSKKQPQTVGAVEAQPALRDAVANASYDYNDALMAYEDALASRDTAKRSHAETALHEAARRLSSAQSALVAARNIPPVAVSFADLLNDPTQQLDATGDVMRSVLAYRTAAPATASASPTWMDHAPHETRAATYVHERITASTIVATAS</sequence>
<name>A0A4Q2RM58_9ACTN</name>
<accession>A0A4Q2RM58</accession>
<proteinExistence type="predicted"/>
<evidence type="ECO:0000313" key="2">
    <source>
        <dbReference type="Proteomes" id="UP000291838"/>
    </source>
</evidence>
<dbReference type="Proteomes" id="UP000291838">
    <property type="component" value="Unassembled WGS sequence"/>
</dbReference>
<reference evidence="1 2" key="1">
    <citation type="submission" date="2019-01" db="EMBL/GenBank/DDBJ databases">
        <title>Novel species of Nocardioides.</title>
        <authorList>
            <person name="Liu Q."/>
            <person name="Xin Y.-H."/>
        </authorList>
    </citation>
    <scope>NUCLEOTIDE SEQUENCE [LARGE SCALE GENOMIC DNA]</scope>
    <source>
        <strain evidence="1 2">HLT3-15</strain>
    </source>
</reference>
<gene>
    <name evidence="1" type="ORF">EUA06_19390</name>
</gene>
<evidence type="ECO:0000313" key="1">
    <source>
        <dbReference type="EMBL" id="RYB88665.1"/>
    </source>
</evidence>
<dbReference type="RefSeq" id="WP_129478876.1">
    <property type="nucleotide sequence ID" value="NZ_SDWS01000011.1"/>
</dbReference>
<protein>
    <submittedName>
        <fullName evidence="1">Uncharacterized protein</fullName>
    </submittedName>
</protein>
<dbReference type="EMBL" id="SDWS01000011">
    <property type="protein sequence ID" value="RYB88665.1"/>
    <property type="molecule type" value="Genomic_DNA"/>
</dbReference>
<comment type="caution">
    <text evidence="1">The sequence shown here is derived from an EMBL/GenBank/DDBJ whole genome shotgun (WGS) entry which is preliminary data.</text>
</comment>
<keyword evidence="2" id="KW-1185">Reference proteome</keyword>
<dbReference type="AlphaFoldDB" id="A0A4Q2RM58"/>